<reference evidence="2" key="1">
    <citation type="submission" date="2022-05" db="EMBL/GenBank/DDBJ databases">
        <title>The Musa troglodytarum L. genome provides insights into the mechanism of non-climacteric behaviour and enrichment of carotenoids.</title>
        <authorList>
            <person name="Wang J."/>
        </authorList>
    </citation>
    <scope>NUCLEOTIDE SEQUENCE</scope>
    <source>
        <tissue evidence="2">Leaf</tissue>
    </source>
</reference>
<feature type="transmembrane region" description="Helical" evidence="1">
    <location>
        <begin position="106"/>
        <end position="129"/>
    </location>
</feature>
<keyword evidence="1" id="KW-0812">Transmembrane</keyword>
<organism evidence="2 3">
    <name type="scientific">Musa troglodytarum</name>
    <name type="common">fe'i banana</name>
    <dbReference type="NCBI Taxonomy" id="320322"/>
    <lineage>
        <taxon>Eukaryota</taxon>
        <taxon>Viridiplantae</taxon>
        <taxon>Streptophyta</taxon>
        <taxon>Embryophyta</taxon>
        <taxon>Tracheophyta</taxon>
        <taxon>Spermatophyta</taxon>
        <taxon>Magnoliopsida</taxon>
        <taxon>Liliopsida</taxon>
        <taxon>Zingiberales</taxon>
        <taxon>Musaceae</taxon>
        <taxon>Musa</taxon>
    </lineage>
</organism>
<evidence type="ECO:0000313" key="3">
    <source>
        <dbReference type="Proteomes" id="UP001055439"/>
    </source>
</evidence>
<feature type="non-terminal residue" evidence="2">
    <location>
        <position position="1"/>
    </location>
</feature>
<dbReference type="OrthoDB" id="768257at2759"/>
<keyword evidence="3" id="KW-1185">Reference proteome</keyword>
<evidence type="ECO:0000313" key="2">
    <source>
        <dbReference type="EMBL" id="URD77167.1"/>
    </source>
</evidence>
<dbReference type="Proteomes" id="UP001055439">
    <property type="component" value="Chromosome 10"/>
</dbReference>
<keyword evidence="1" id="KW-1133">Transmembrane helix</keyword>
<keyword evidence="1" id="KW-0472">Membrane</keyword>
<feature type="transmembrane region" description="Helical" evidence="1">
    <location>
        <begin position="141"/>
        <end position="162"/>
    </location>
</feature>
<protein>
    <submittedName>
        <fullName evidence="2">PPR repeat</fullName>
    </submittedName>
</protein>
<dbReference type="EMBL" id="CP097503">
    <property type="protein sequence ID" value="URD77167.1"/>
    <property type="molecule type" value="Genomic_DNA"/>
</dbReference>
<name>A0A9E7EHV6_9LILI</name>
<sequence>NQLCLCLRDTSITFGHPLKCLEDFAFEWMVIMLTHWTFCFPECFKLLWCHDPEGGLYGLVDWTILRCAEPVFHVMAPTGFNAETFGFSMRPRMVGKQRRLTATQMLVSLSALSCPDYLCLVYWNLYIVVSDRQTVAPKAPLAGVLCSFCLLLTVLLLGFSVLPQPGNLAYELILFPQPF</sequence>
<dbReference type="AlphaFoldDB" id="A0A9E7EHV6"/>
<evidence type="ECO:0000256" key="1">
    <source>
        <dbReference type="SAM" id="Phobius"/>
    </source>
</evidence>
<accession>A0A9E7EHV6</accession>
<proteinExistence type="predicted"/>
<gene>
    <name evidence="2" type="ORF">MUK42_05727</name>
</gene>